<comment type="caution">
    <text evidence="1">The sequence shown here is derived from an EMBL/GenBank/DDBJ whole genome shotgun (WGS) entry which is preliminary data.</text>
</comment>
<dbReference type="RefSeq" id="WP_168139810.1">
    <property type="nucleotide sequence ID" value="NZ_JAAVJR010000858.1"/>
</dbReference>
<protein>
    <submittedName>
        <fullName evidence="1">SusF/SusE family outer membrane protein</fullName>
    </submittedName>
</protein>
<feature type="non-terminal residue" evidence="1">
    <location>
        <position position="1"/>
    </location>
</feature>
<proteinExistence type="predicted"/>
<gene>
    <name evidence="1" type="ORF">HC175_19740</name>
</gene>
<accession>A0ABX1D7A3</accession>
<name>A0ABX1D7A3_9FLAO</name>
<dbReference type="EMBL" id="JAAVJR010000858">
    <property type="protein sequence ID" value="NJW55149.1"/>
    <property type="molecule type" value="Genomic_DNA"/>
</dbReference>
<feature type="non-terminal residue" evidence="1">
    <location>
        <position position="134"/>
    </location>
</feature>
<dbReference type="Proteomes" id="UP000703674">
    <property type="component" value="Unassembled WGS sequence"/>
</dbReference>
<keyword evidence="2" id="KW-1185">Reference proteome</keyword>
<sequence>NKTIEITPVEDAPFSELFIVGDATESGWNVDAPAAFTQSELDPFVFIYEGNFAPGEFKIFAGPMGDWCGDWYRPQVDDKGIENGAVVQAPGCEPDNTWLVTEETAGRYRLSLNTATNTIRFNKVNLHMVGDAGP</sequence>
<dbReference type="Gene3D" id="2.60.40.3620">
    <property type="match status" value="1"/>
</dbReference>
<reference evidence="1 2" key="1">
    <citation type="submission" date="2020-03" db="EMBL/GenBank/DDBJ databases">
        <title>Salinimicrobium sp. nov, isolated from SCS.</title>
        <authorList>
            <person name="Cao W.R."/>
        </authorList>
    </citation>
    <scope>NUCLEOTIDE SEQUENCE [LARGE SCALE GENOMIC DNA]</scope>
    <source>
        <strain evidence="2">J15B91</strain>
    </source>
</reference>
<evidence type="ECO:0000313" key="1">
    <source>
        <dbReference type="EMBL" id="NJW55149.1"/>
    </source>
</evidence>
<evidence type="ECO:0000313" key="2">
    <source>
        <dbReference type="Proteomes" id="UP000703674"/>
    </source>
</evidence>
<organism evidence="1 2">
    <name type="scientific">Salinimicrobium oceani</name>
    <dbReference type="NCBI Taxonomy" id="2722702"/>
    <lineage>
        <taxon>Bacteria</taxon>
        <taxon>Pseudomonadati</taxon>
        <taxon>Bacteroidota</taxon>
        <taxon>Flavobacteriia</taxon>
        <taxon>Flavobacteriales</taxon>
        <taxon>Flavobacteriaceae</taxon>
        <taxon>Salinimicrobium</taxon>
    </lineage>
</organism>